<organism evidence="1 2">
    <name type="scientific">Cetraspora pellucida</name>
    <dbReference type="NCBI Taxonomy" id="1433469"/>
    <lineage>
        <taxon>Eukaryota</taxon>
        <taxon>Fungi</taxon>
        <taxon>Fungi incertae sedis</taxon>
        <taxon>Mucoromycota</taxon>
        <taxon>Glomeromycotina</taxon>
        <taxon>Glomeromycetes</taxon>
        <taxon>Diversisporales</taxon>
        <taxon>Gigasporaceae</taxon>
        <taxon>Cetraspora</taxon>
    </lineage>
</organism>
<proteinExistence type="predicted"/>
<dbReference type="EMBL" id="CAJVQA010001486">
    <property type="protein sequence ID" value="CAG8516184.1"/>
    <property type="molecule type" value="Genomic_DNA"/>
</dbReference>
<comment type="caution">
    <text evidence="1">The sequence shown here is derived from an EMBL/GenBank/DDBJ whole genome shotgun (WGS) entry which is preliminary data.</text>
</comment>
<gene>
    <name evidence="1" type="ORF">CPELLU_LOCUS3160</name>
</gene>
<protein>
    <submittedName>
        <fullName evidence="1">14985_t:CDS:1</fullName>
    </submittedName>
</protein>
<dbReference type="Proteomes" id="UP000789759">
    <property type="component" value="Unassembled WGS sequence"/>
</dbReference>
<reference evidence="1" key="1">
    <citation type="submission" date="2021-06" db="EMBL/GenBank/DDBJ databases">
        <authorList>
            <person name="Kallberg Y."/>
            <person name="Tangrot J."/>
            <person name="Rosling A."/>
        </authorList>
    </citation>
    <scope>NUCLEOTIDE SEQUENCE</scope>
    <source>
        <strain evidence="1">FL966</strain>
    </source>
</reference>
<dbReference type="AlphaFoldDB" id="A0A9N9A476"/>
<evidence type="ECO:0000313" key="1">
    <source>
        <dbReference type="EMBL" id="CAG8516184.1"/>
    </source>
</evidence>
<keyword evidence="2" id="KW-1185">Reference proteome</keyword>
<name>A0A9N9A476_9GLOM</name>
<accession>A0A9N9A476</accession>
<sequence>MRRVEEKLEKFWTIGKNGVRQKTNNLTRSSATQNIRNHSQDGNSEEVVILENKVIIDENVQEQSETSSIKEAEVY</sequence>
<evidence type="ECO:0000313" key="2">
    <source>
        <dbReference type="Proteomes" id="UP000789759"/>
    </source>
</evidence>